<comment type="caution">
    <text evidence="1">The sequence shown here is derived from an EMBL/GenBank/DDBJ whole genome shotgun (WGS) entry which is preliminary data.</text>
</comment>
<sequence>MLRPVRLRAVERGLAQFSVGVVAASLSLIYFRSDLKMFLPAVASFVLLLVCMVFLAFRGNRVRTYHWVGLFELVILGLWAPPIYAVAENMAARSVERRAALVFYCINVIFRLLNFIGNIILTHEYNTTKHYAP</sequence>
<keyword evidence="2" id="KW-1185">Reference proteome</keyword>
<accession>A0ACC0CV46</accession>
<protein>
    <submittedName>
        <fullName evidence="1">Uncharacterized protein</fullName>
    </submittedName>
</protein>
<dbReference type="Proteomes" id="UP001497680">
    <property type="component" value="Unassembled WGS sequence"/>
</dbReference>
<proteinExistence type="predicted"/>
<reference evidence="1 2" key="1">
    <citation type="journal article" date="2022" name="New Phytol.">
        <title>Ecological generalism drives hyperdiversity of secondary metabolite gene clusters in xylarialean endophytes.</title>
        <authorList>
            <person name="Franco M.E.E."/>
            <person name="Wisecaver J.H."/>
            <person name="Arnold A.E."/>
            <person name="Ju Y.M."/>
            <person name="Slot J.C."/>
            <person name="Ahrendt S."/>
            <person name="Moore L.P."/>
            <person name="Eastman K.E."/>
            <person name="Scott K."/>
            <person name="Konkel Z."/>
            <person name="Mondo S.J."/>
            <person name="Kuo A."/>
            <person name="Hayes R.D."/>
            <person name="Haridas S."/>
            <person name="Andreopoulos B."/>
            <person name="Riley R."/>
            <person name="LaButti K."/>
            <person name="Pangilinan J."/>
            <person name="Lipzen A."/>
            <person name="Amirebrahimi M."/>
            <person name="Yan J."/>
            <person name="Adam C."/>
            <person name="Keymanesh K."/>
            <person name="Ng V."/>
            <person name="Louie K."/>
            <person name="Northen T."/>
            <person name="Drula E."/>
            <person name="Henrissat B."/>
            <person name="Hsieh H.M."/>
            <person name="Youens-Clark K."/>
            <person name="Lutzoni F."/>
            <person name="Miadlikowska J."/>
            <person name="Eastwood D.C."/>
            <person name="Hamelin R.C."/>
            <person name="Grigoriev I.V."/>
            <person name="U'Ren J.M."/>
        </authorList>
    </citation>
    <scope>NUCLEOTIDE SEQUENCE [LARGE SCALE GENOMIC DNA]</scope>
    <source>
        <strain evidence="1 2">ER1909</strain>
    </source>
</reference>
<name>A0ACC0CV46_9PEZI</name>
<evidence type="ECO:0000313" key="2">
    <source>
        <dbReference type="Proteomes" id="UP001497680"/>
    </source>
</evidence>
<evidence type="ECO:0000313" key="1">
    <source>
        <dbReference type="EMBL" id="KAI6084269.1"/>
    </source>
</evidence>
<gene>
    <name evidence="1" type="ORF">F4821DRAFT_175851</name>
</gene>
<organism evidence="1 2">
    <name type="scientific">Hypoxylon rubiginosum</name>
    <dbReference type="NCBI Taxonomy" id="110542"/>
    <lineage>
        <taxon>Eukaryota</taxon>
        <taxon>Fungi</taxon>
        <taxon>Dikarya</taxon>
        <taxon>Ascomycota</taxon>
        <taxon>Pezizomycotina</taxon>
        <taxon>Sordariomycetes</taxon>
        <taxon>Xylariomycetidae</taxon>
        <taxon>Xylariales</taxon>
        <taxon>Hypoxylaceae</taxon>
        <taxon>Hypoxylon</taxon>
    </lineage>
</organism>
<dbReference type="EMBL" id="MU394339">
    <property type="protein sequence ID" value="KAI6084269.1"/>
    <property type="molecule type" value="Genomic_DNA"/>
</dbReference>